<reference evidence="1 2" key="1">
    <citation type="journal article" date="2015" name="Genome Announc.">
        <title>Draft Genome Sequence of Clostridium tyrobutyricum Strain DIVETGP, Isolated from Cow's Milk for Grana Padano Production.</title>
        <authorList>
            <person name="Soggiu A."/>
            <person name="Piras C."/>
            <person name="Gaiarsa S."/>
            <person name="Sassera D."/>
            <person name="Roncada P."/>
            <person name="Bendixen E."/>
            <person name="Brasca M."/>
            <person name="Bonizzi L."/>
        </authorList>
    </citation>
    <scope>NUCLEOTIDE SEQUENCE [LARGE SCALE GENOMIC DNA]</scope>
    <source>
        <strain evidence="1 2">DIVETGP</strain>
    </source>
</reference>
<gene>
    <name evidence="1" type="ORF">CTDIVETGP_2937</name>
</gene>
<dbReference type="AlphaFoldDB" id="W6NM28"/>
<name>W6NM28_CLOTY</name>
<proteinExistence type="predicted"/>
<dbReference type="RefSeq" id="WP_017894963.1">
    <property type="nucleotide sequence ID" value="NZ_CBXI010000044.1"/>
</dbReference>
<sequence length="129" mass="15788">MKGEVYNLDDIIRIENGSKVWIESKYRKSDLFIINKKNYNNINFIIDKYLSKWLNICLNYKQLETKINMGEIKIYEWLSDDEYLVRNIERLRNNIEVDLILQNKDEFIKETAKYNKLIKELEKRKLINY</sequence>
<dbReference type="Proteomes" id="UP000019482">
    <property type="component" value="Unassembled WGS sequence"/>
</dbReference>
<accession>W6NM28</accession>
<dbReference type="EMBL" id="CBXI010000044">
    <property type="protein sequence ID" value="CDL92867.1"/>
    <property type="molecule type" value="Genomic_DNA"/>
</dbReference>
<comment type="caution">
    <text evidence="1">The sequence shown here is derived from an EMBL/GenBank/DDBJ whole genome shotgun (WGS) entry which is preliminary data.</text>
</comment>
<evidence type="ECO:0000313" key="2">
    <source>
        <dbReference type="Proteomes" id="UP000019482"/>
    </source>
</evidence>
<organism evidence="1 2">
    <name type="scientific">Clostridium tyrobutyricum DIVETGP</name>
    <dbReference type="NCBI Taxonomy" id="1408889"/>
    <lineage>
        <taxon>Bacteria</taxon>
        <taxon>Bacillati</taxon>
        <taxon>Bacillota</taxon>
        <taxon>Clostridia</taxon>
        <taxon>Eubacteriales</taxon>
        <taxon>Clostridiaceae</taxon>
        <taxon>Clostridium</taxon>
    </lineage>
</organism>
<evidence type="ECO:0000313" key="1">
    <source>
        <dbReference type="EMBL" id="CDL92867.1"/>
    </source>
</evidence>
<keyword evidence="2" id="KW-1185">Reference proteome</keyword>
<protein>
    <submittedName>
        <fullName evidence="1">Uncharacterized protein</fullName>
    </submittedName>
</protein>
<dbReference type="GeneID" id="29419191"/>